<name>A0A9J6QRY1_9FIRM</name>
<keyword evidence="2" id="KW-0285">Flavoprotein</keyword>
<dbReference type="SUPFAM" id="SSF160996">
    <property type="entry name" value="HI0933 insert domain-like"/>
    <property type="match status" value="1"/>
</dbReference>
<evidence type="ECO:0000259" key="5">
    <source>
        <dbReference type="Pfam" id="PF22780"/>
    </source>
</evidence>
<dbReference type="AlphaFoldDB" id="A0A9J6QRY1"/>
<dbReference type="PANTHER" id="PTHR42887:SF2">
    <property type="entry name" value="OS12G0638800 PROTEIN"/>
    <property type="match status" value="1"/>
</dbReference>
<dbReference type="EMBL" id="JAOSHN010000004">
    <property type="protein sequence ID" value="MCU7378717.1"/>
    <property type="molecule type" value="Genomic_DNA"/>
</dbReference>
<dbReference type="PANTHER" id="PTHR42887">
    <property type="entry name" value="OS12G0638800 PROTEIN"/>
    <property type="match status" value="1"/>
</dbReference>
<feature type="domain" description="RsdA/BaiN/AoA(So)-like insert" evidence="5">
    <location>
        <begin position="186"/>
        <end position="329"/>
    </location>
</feature>
<evidence type="ECO:0000313" key="7">
    <source>
        <dbReference type="Proteomes" id="UP001065549"/>
    </source>
</evidence>
<dbReference type="InterPro" id="IPR057661">
    <property type="entry name" value="RsdA/BaiN/AoA(So)_Rossmann"/>
</dbReference>
<dbReference type="Gene3D" id="2.40.30.10">
    <property type="entry name" value="Translation factors"/>
    <property type="match status" value="1"/>
</dbReference>
<keyword evidence="7" id="KW-1185">Reference proteome</keyword>
<gene>
    <name evidence="6" type="ORF">OBO34_10160</name>
</gene>
<dbReference type="SUPFAM" id="SSF51905">
    <property type="entry name" value="FAD/NAD(P)-binding domain"/>
    <property type="match status" value="1"/>
</dbReference>
<evidence type="ECO:0000256" key="2">
    <source>
        <dbReference type="ARBA" id="ARBA00022630"/>
    </source>
</evidence>
<evidence type="ECO:0000256" key="3">
    <source>
        <dbReference type="ARBA" id="ARBA00022827"/>
    </source>
</evidence>
<dbReference type="InterPro" id="IPR055178">
    <property type="entry name" value="RsdA/BaiN/AoA(So)-like_dom"/>
</dbReference>
<evidence type="ECO:0000256" key="1">
    <source>
        <dbReference type="ARBA" id="ARBA00001974"/>
    </source>
</evidence>
<protein>
    <submittedName>
        <fullName evidence="6">Aminoacetone oxidase family FAD-binding enzyme</fullName>
    </submittedName>
</protein>
<comment type="cofactor">
    <cofactor evidence="1">
        <name>FAD</name>
        <dbReference type="ChEBI" id="CHEBI:57692"/>
    </cofactor>
</comment>
<dbReference type="InterPro" id="IPR004792">
    <property type="entry name" value="BaiN-like"/>
</dbReference>
<keyword evidence="3" id="KW-0274">FAD</keyword>
<dbReference type="Pfam" id="PF03486">
    <property type="entry name" value="HI0933_like"/>
    <property type="match status" value="1"/>
</dbReference>
<evidence type="ECO:0000313" key="6">
    <source>
        <dbReference type="EMBL" id="MCU7378717.1"/>
    </source>
</evidence>
<evidence type="ECO:0000259" key="4">
    <source>
        <dbReference type="Pfam" id="PF03486"/>
    </source>
</evidence>
<reference evidence="6" key="1">
    <citation type="submission" date="2022-09" db="EMBL/GenBank/DDBJ databases">
        <title>Culturomic study of gut microbiota in children with autism spectrum disorder.</title>
        <authorList>
            <person name="Efimov B.A."/>
            <person name="Chaplin A.V."/>
            <person name="Sokolova S.R."/>
            <person name="Pikina A.P."/>
            <person name="Korzhanova M."/>
            <person name="Belova V."/>
            <person name="Korostin D."/>
        </authorList>
    </citation>
    <scope>NUCLEOTIDE SEQUENCE</scope>
    <source>
        <strain evidence="6">ASD5510</strain>
    </source>
</reference>
<accession>A0A9J6QRY1</accession>
<sequence>MVYDRIIIGGGAAGLYFAAFSPAGRGLILERTQSPGQKLLLSGSGQCNLTHGGSIKDFIGHYGPGGTKIRPALYKASNLSLMKFFADRGLALVEREDGKIFPKSMDAAQVLDLLLAQAREKGWSLRTSCPVTSLAAENDGTFLINGHLRAKQVIVASGGCSYPATGSDGSMLPLLQGLGLSIIKPKPALVPVTVQQYPYSDLAGISFAEAIVRIDDHSLTGGLLFTHNSFSGPAVLNLSRYVRPGGRLKISYLPRADLPDASGDRRRAGTFIADSFQIPKRFAEVLLFRAGADPATRAASLPISQLRRVTALLREDLFSISGTSGFGSAMATSGGVSLTEVDTKTFESKQYPGLFLIGEVLDIDGDTGGYNLQFAFSSGYGAAMCVL</sequence>
<proteinExistence type="predicted"/>
<dbReference type="Gene3D" id="3.50.50.60">
    <property type="entry name" value="FAD/NAD(P)-binding domain"/>
    <property type="match status" value="1"/>
</dbReference>
<comment type="caution">
    <text evidence="6">The sequence shown here is derived from an EMBL/GenBank/DDBJ whole genome shotgun (WGS) entry which is preliminary data.</text>
</comment>
<organism evidence="6 7">
    <name type="scientific">Hominibacterium faecale</name>
    <dbReference type="NCBI Taxonomy" id="2839743"/>
    <lineage>
        <taxon>Bacteria</taxon>
        <taxon>Bacillati</taxon>
        <taxon>Bacillota</taxon>
        <taxon>Clostridia</taxon>
        <taxon>Peptostreptococcales</taxon>
        <taxon>Anaerovoracaceae</taxon>
        <taxon>Hominibacterium</taxon>
    </lineage>
</organism>
<dbReference type="NCBIfam" id="TIGR00275">
    <property type="entry name" value="aminoacetone oxidase family FAD-binding enzyme"/>
    <property type="match status" value="1"/>
</dbReference>
<dbReference type="InterPro" id="IPR036188">
    <property type="entry name" value="FAD/NAD-bd_sf"/>
</dbReference>
<dbReference type="Pfam" id="PF22780">
    <property type="entry name" value="HI0933_like_1st"/>
    <property type="match status" value="1"/>
</dbReference>
<dbReference type="Gene3D" id="1.10.8.260">
    <property type="entry name" value="HI0933 insert domain-like"/>
    <property type="match status" value="1"/>
</dbReference>
<dbReference type="RefSeq" id="WP_227754803.1">
    <property type="nucleotide sequence ID" value="NZ_JAOSHN010000004.1"/>
</dbReference>
<dbReference type="InterPro" id="IPR023166">
    <property type="entry name" value="BaiN-like_dom_sf"/>
</dbReference>
<feature type="domain" description="RsdA/BaiN/AoA(So)-like Rossmann fold-like" evidence="4">
    <location>
        <begin position="4"/>
        <end position="384"/>
    </location>
</feature>
<dbReference type="Proteomes" id="UP001065549">
    <property type="component" value="Unassembled WGS sequence"/>
</dbReference>